<accession>I3Z762</accession>
<dbReference type="EMBL" id="CP003281">
    <property type="protein sequence ID" value="AFL85080.1"/>
    <property type="molecule type" value="Genomic_DNA"/>
</dbReference>
<dbReference type="Proteomes" id="UP000006050">
    <property type="component" value="Chromosome"/>
</dbReference>
<dbReference type="GO" id="GO:0016757">
    <property type="term" value="F:glycosyltransferase activity"/>
    <property type="evidence" value="ECO:0007669"/>
    <property type="project" value="InterPro"/>
</dbReference>
<dbReference type="PANTHER" id="PTHR12526">
    <property type="entry name" value="GLYCOSYLTRANSFERASE"/>
    <property type="match status" value="1"/>
</dbReference>
<dbReference type="PATRIC" id="fig|866536.3.peg.2608"/>
<dbReference type="OrthoDB" id="9811239at2"/>
<dbReference type="CDD" id="cd03811">
    <property type="entry name" value="GT4_GT28_WabH-like"/>
    <property type="match status" value="1"/>
</dbReference>
<dbReference type="SUPFAM" id="SSF53756">
    <property type="entry name" value="UDP-Glycosyltransferase/glycogen phosphorylase"/>
    <property type="match status" value="1"/>
</dbReference>
<dbReference type="HOGENOM" id="CLU_009583_0_1_10"/>
<dbReference type="STRING" id="866536.Belba_2527"/>
<dbReference type="PANTHER" id="PTHR12526:SF630">
    <property type="entry name" value="GLYCOSYLTRANSFERASE"/>
    <property type="match status" value="1"/>
</dbReference>
<protein>
    <submittedName>
        <fullName evidence="3">Glycosyltransferase</fullName>
    </submittedName>
</protein>
<dbReference type="Gene3D" id="3.40.50.2000">
    <property type="entry name" value="Glycogen Phosphorylase B"/>
    <property type="match status" value="2"/>
</dbReference>
<dbReference type="InterPro" id="IPR028098">
    <property type="entry name" value="Glyco_trans_4-like_N"/>
</dbReference>
<reference evidence="4" key="1">
    <citation type="submission" date="2012-06" db="EMBL/GenBank/DDBJ databases">
        <title>The complete genome of Belliella baltica DSM 15883.</title>
        <authorList>
            <person name="Lucas S."/>
            <person name="Copeland A."/>
            <person name="Lapidus A."/>
            <person name="Goodwin L."/>
            <person name="Pitluck S."/>
            <person name="Peters L."/>
            <person name="Mikhailova N."/>
            <person name="Davenport K."/>
            <person name="Kyrpides N."/>
            <person name="Mavromatis K."/>
            <person name="Pagani I."/>
            <person name="Ivanova N."/>
            <person name="Ovchinnikova G."/>
            <person name="Zeytun A."/>
            <person name="Detter J.C."/>
            <person name="Han C."/>
            <person name="Land M."/>
            <person name="Hauser L."/>
            <person name="Markowitz V."/>
            <person name="Cheng J.-F."/>
            <person name="Hugenholtz P."/>
            <person name="Woyke T."/>
            <person name="Wu D."/>
            <person name="Tindall B."/>
            <person name="Pomrenke H."/>
            <person name="Brambilla E."/>
            <person name="Klenk H.-P."/>
            <person name="Eisen J.A."/>
        </authorList>
    </citation>
    <scope>NUCLEOTIDE SEQUENCE [LARGE SCALE GENOMIC DNA]</scope>
    <source>
        <strain evidence="4">DSM 15883 / CIP 108006 / LMG 21964 / BA134</strain>
    </source>
</reference>
<feature type="domain" description="Glycosyl transferase family 1" evidence="1">
    <location>
        <begin position="187"/>
        <end position="329"/>
    </location>
</feature>
<dbReference type="eggNOG" id="COG0438">
    <property type="taxonomic scope" value="Bacteria"/>
</dbReference>
<name>I3Z762_BELBD</name>
<organism evidence="3 4">
    <name type="scientific">Belliella baltica (strain DSM 15883 / CIP 108006 / LMG 21964 / BA134)</name>
    <dbReference type="NCBI Taxonomy" id="866536"/>
    <lineage>
        <taxon>Bacteria</taxon>
        <taxon>Pseudomonadati</taxon>
        <taxon>Bacteroidota</taxon>
        <taxon>Cytophagia</taxon>
        <taxon>Cytophagales</taxon>
        <taxon>Cyclobacteriaceae</taxon>
        <taxon>Belliella</taxon>
    </lineage>
</organism>
<dbReference type="InterPro" id="IPR001296">
    <property type="entry name" value="Glyco_trans_1"/>
</dbReference>
<keyword evidence="3" id="KW-0808">Transferase</keyword>
<proteinExistence type="predicted"/>
<feature type="domain" description="Glycosyltransferase subfamily 4-like N-terminal" evidence="2">
    <location>
        <begin position="16"/>
        <end position="176"/>
    </location>
</feature>
<dbReference type="KEGG" id="bbd:Belba_2527"/>
<evidence type="ECO:0000259" key="1">
    <source>
        <dbReference type="Pfam" id="PF00534"/>
    </source>
</evidence>
<gene>
    <name evidence="3" type="ordered locus">Belba_2527</name>
</gene>
<dbReference type="Pfam" id="PF00534">
    <property type="entry name" value="Glycos_transf_1"/>
    <property type="match status" value="1"/>
</dbReference>
<sequence>MKEKKVVFLIDSLQTGGTEKSLVKLARSFNKVKPIFISLFEKNDFQQELINNGIEFHSLNLEKTYSFHKLVKPVRYLLREINPDIIHSSLFYADMVSRRLNMEIPIINSLVSNSYSQRRFTNLKLSLKLKLKAIQFMDFYSSHKVDLFLANSETIKEQYTKALNINADKIKVIYRGREIPQLPYKKNETEDKIFLFVGRLIESKGIQELIEAFSLIKRDNFNLQIVGEGPFRSELDKLISKLNLEANVQLMGSQQNVNKFFEKADYFVFPSHYEGLPGALIEAMMAKVPIIASEIPENKECLSSEMALFHQVRNPQHLATQLQAALTTQDWSTRTSLAHAFACEHFDIEKIAQTYEETYSELIRELSE</sequence>
<dbReference type="Pfam" id="PF13439">
    <property type="entry name" value="Glyco_transf_4"/>
    <property type="match status" value="1"/>
</dbReference>
<evidence type="ECO:0000259" key="2">
    <source>
        <dbReference type="Pfam" id="PF13439"/>
    </source>
</evidence>
<evidence type="ECO:0000313" key="4">
    <source>
        <dbReference type="Proteomes" id="UP000006050"/>
    </source>
</evidence>
<evidence type="ECO:0000313" key="3">
    <source>
        <dbReference type="EMBL" id="AFL85080.1"/>
    </source>
</evidence>
<dbReference type="AlphaFoldDB" id="I3Z762"/>
<dbReference type="RefSeq" id="WP_014773036.1">
    <property type="nucleotide sequence ID" value="NC_018010.1"/>
</dbReference>
<keyword evidence="4" id="KW-1185">Reference proteome</keyword>